<keyword evidence="3" id="KW-1185">Reference proteome</keyword>
<dbReference type="PANTHER" id="PTHR37245:SF4">
    <property type="entry name" value="PAMP-INDUCED SECRETED PEPTIDE 1"/>
    <property type="match status" value="1"/>
</dbReference>
<gene>
    <name evidence="2" type="ORF">CJ030_MR3G001089</name>
</gene>
<evidence type="ECO:0000256" key="1">
    <source>
        <dbReference type="SAM" id="SignalP"/>
    </source>
</evidence>
<evidence type="ECO:0000313" key="2">
    <source>
        <dbReference type="EMBL" id="KAB1219428.1"/>
    </source>
</evidence>
<dbReference type="PANTHER" id="PTHR37245">
    <property type="entry name" value="PAMP-INDUCED SECRETED PEPTIDE 1"/>
    <property type="match status" value="1"/>
</dbReference>
<feature type="chain" id="PRO_5025645815" evidence="1">
    <location>
        <begin position="29"/>
        <end position="126"/>
    </location>
</feature>
<name>A0A6A1W6V8_9ROSI</name>
<organism evidence="2 3">
    <name type="scientific">Morella rubra</name>
    <name type="common">Chinese bayberry</name>
    <dbReference type="NCBI Taxonomy" id="262757"/>
    <lineage>
        <taxon>Eukaryota</taxon>
        <taxon>Viridiplantae</taxon>
        <taxon>Streptophyta</taxon>
        <taxon>Embryophyta</taxon>
        <taxon>Tracheophyta</taxon>
        <taxon>Spermatophyta</taxon>
        <taxon>Magnoliopsida</taxon>
        <taxon>eudicotyledons</taxon>
        <taxon>Gunneridae</taxon>
        <taxon>Pentapetalae</taxon>
        <taxon>rosids</taxon>
        <taxon>fabids</taxon>
        <taxon>Fagales</taxon>
        <taxon>Myricaceae</taxon>
        <taxon>Morella</taxon>
    </lineage>
</organism>
<dbReference type="AlphaFoldDB" id="A0A6A1W6V8"/>
<accession>A0A6A1W6V8</accession>
<dbReference type="GO" id="GO:0006952">
    <property type="term" value="P:defense response"/>
    <property type="evidence" value="ECO:0007669"/>
    <property type="project" value="InterPro"/>
</dbReference>
<dbReference type="InterPro" id="IPR040273">
    <property type="entry name" value="PIP1"/>
</dbReference>
<protein>
    <submittedName>
        <fullName evidence="2">Uncharacterized protein</fullName>
    </submittedName>
</protein>
<dbReference type="Proteomes" id="UP000516437">
    <property type="component" value="Chromosome 3"/>
</dbReference>
<feature type="signal peptide" evidence="1">
    <location>
        <begin position="1"/>
        <end position="28"/>
    </location>
</feature>
<comment type="caution">
    <text evidence="2">The sequence shown here is derived from an EMBL/GenBank/DDBJ whole genome shotgun (WGS) entry which is preliminary data.</text>
</comment>
<evidence type="ECO:0000313" key="3">
    <source>
        <dbReference type="Proteomes" id="UP000516437"/>
    </source>
</evidence>
<proteinExistence type="predicted"/>
<keyword evidence="1" id="KW-0732">Signal</keyword>
<sequence>MNSRKNVTILLIIFVIHVAVLNHVGVEATRVLSEDFVSANHLETHDSSIYEQAKHTMGYWLQQLPLTMEFERSITNVGDRQSDQLGRTLFSGVEGEYSGDSGADAFVVHGAPMPLDRSGDQTCSNG</sequence>
<dbReference type="OrthoDB" id="1872350at2759"/>
<reference evidence="2 3" key="1">
    <citation type="journal article" date="2019" name="Plant Biotechnol. J.">
        <title>The red bayberry genome and genetic basis of sex determination.</title>
        <authorList>
            <person name="Jia H.M."/>
            <person name="Jia H.J."/>
            <person name="Cai Q.L."/>
            <person name="Wang Y."/>
            <person name="Zhao H.B."/>
            <person name="Yang W.F."/>
            <person name="Wang G.Y."/>
            <person name="Li Y.H."/>
            <person name="Zhan D.L."/>
            <person name="Shen Y.T."/>
            <person name="Niu Q.F."/>
            <person name="Chang L."/>
            <person name="Qiu J."/>
            <person name="Zhao L."/>
            <person name="Xie H.B."/>
            <person name="Fu W.Y."/>
            <person name="Jin J."/>
            <person name="Li X.W."/>
            <person name="Jiao Y."/>
            <person name="Zhou C.C."/>
            <person name="Tu T."/>
            <person name="Chai C.Y."/>
            <person name="Gao J.L."/>
            <person name="Fan L.J."/>
            <person name="van de Weg E."/>
            <person name="Wang J.Y."/>
            <person name="Gao Z.S."/>
        </authorList>
    </citation>
    <scope>NUCLEOTIDE SEQUENCE [LARGE SCALE GENOMIC DNA]</scope>
    <source>
        <tissue evidence="2">Leaves</tissue>
    </source>
</reference>
<dbReference type="EMBL" id="RXIC02000021">
    <property type="protein sequence ID" value="KAB1219428.1"/>
    <property type="molecule type" value="Genomic_DNA"/>
</dbReference>